<dbReference type="InterPro" id="IPR027417">
    <property type="entry name" value="P-loop_NTPase"/>
</dbReference>
<dbReference type="InterPro" id="IPR041538">
    <property type="entry name" value="RavA-like_AAA_lid"/>
</dbReference>
<dbReference type="PANTHER" id="PTHR32204">
    <property type="entry name" value="ATPASE RAVA"/>
    <property type="match status" value="1"/>
</dbReference>
<dbReference type="EMBL" id="FNAR01000001">
    <property type="protein sequence ID" value="SDD84256.1"/>
    <property type="molecule type" value="Genomic_DNA"/>
</dbReference>
<dbReference type="Pfam" id="PF20030">
    <property type="entry name" value="bpMoxR"/>
    <property type="match status" value="1"/>
</dbReference>
<dbReference type="SUPFAM" id="SSF52540">
    <property type="entry name" value="P-loop containing nucleoside triphosphate hydrolases"/>
    <property type="match status" value="1"/>
</dbReference>
<accession>A0A1G6Y3S6</accession>
<dbReference type="STRING" id="426756.SAMN04488126_101268"/>
<organism evidence="3 4">
    <name type="scientific">Bhargavaea beijingensis</name>
    <dbReference type="NCBI Taxonomy" id="426756"/>
    <lineage>
        <taxon>Bacteria</taxon>
        <taxon>Bacillati</taxon>
        <taxon>Bacillota</taxon>
        <taxon>Bacilli</taxon>
        <taxon>Bacillales</taxon>
        <taxon>Caryophanaceae</taxon>
        <taxon>Bhargavaea</taxon>
    </lineage>
</organism>
<dbReference type="SMART" id="SM00382">
    <property type="entry name" value="AAA"/>
    <property type="match status" value="1"/>
</dbReference>
<dbReference type="Pfam" id="PF17868">
    <property type="entry name" value="AAA_lid_8"/>
    <property type="match status" value="1"/>
</dbReference>
<dbReference type="AlphaFoldDB" id="A0A1G6Y3S6"/>
<dbReference type="InterPro" id="IPR045427">
    <property type="entry name" value="MoxR"/>
</dbReference>
<feature type="domain" description="AAA+ ATPase" evidence="2">
    <location>
        <begin position="35"/>
        <end position="177"/>
    </location>
</feature>
<dbReference type="Proteomes" id="UP000198823">
    <property type="component" value="Unassembled WGS sequence"/>
</dbReference>
<sequence length="385" mass="43797">MENTLAKIDEIKDALNARFQEREAEIEAILVAALAQQHILMIGPAGTAKSALVMELSKMIQGTQYFQWLLTRFSTPEELFGPLSLKDLEQGVYKRNTKNKMPEAHVAFLDEIFKANSAILNSLLTLLNERVFYNDGAPVPVPLMSVIGASNEFPEDGEGLEALFDRFLLRFEVDYIADESNFIAMMKDTGQHHRMPTMTLEELIDLQHMTDQVAIQDDVYTALLKIRNELRDEGICPSDRRFKQSLSLLQARALINKRQTVLPEDLILLEHSLWETTEQKEAVCVIVRRHARDALVRTLDSMKNEAKDIFERVRKDPSAEYGMEATQKLKKLEADLDGLKARHQGRAEEVDTVLLKVKSMQQELAVSSMYDGETGEDTSGIYYRM</sequence>
<reference evidence="3 4" key="1">
    <citation type="submission" date="2016-10" db="EMBL/GenBank/DDBJ databases">
        <authorList>
            <person name="de Groot N.N."/>
        </authorList>
    </citation>
    <scope>NUCLEOTIDE SEQUENCE [LARGE SCALE GENOMIC DNA]</scope>
    <source>
        <strain evidence="3 4">CGMCC 1.6762</strain>
    </source>
</reference>
<proteinExistence type="predicted"/>
<dbReference type="OrthoDB" id="1814213at2"/>
<dbReference type="InterPro" id="IPR050513">
    <property type="entry name" value="RavA_ATPases"/>
</dbReference>
<name>A0A1G6Y3S6_9BACL</name>
<dbReference type="PANTHER" id="PTHR32204:SF0">
    <property type="entry name" value="ATPASE RAVA"/>
    <property type="match status" value="1"/>
</dbReference>
<dbReference type="InterPro" id="IPR003593">
    <property type="entry name" value="AAA+_ATPase"/>
</dbReference>
<dbReference type="RefSeq" id="WP_092093531.1">
    <property type="nucleotide sequence ID" value="NZ_FNAR01000001.1"/>
</dbReference>
<evidence type="ECO:0000256" key="1">
    <source>
        <dbReference type="SAM" id="Coils"/>
    </source>
</evidence>
<keyword evidence="1" id="KW-0175">Coiled coil</keyword>
<evidence type="ECO:0000259" key="2">
    <source>
        <dbReference type="SMART" id="SM00382"/>
    </source>
</evidence>
<evidence type="ECO:0000313" key="4">
    <source>
        <dbReference type="Proteomes" id="UP000198823"/>
    </source>
</evidence>
<protein>
    <submittedName>
        <fullName evidence="3">MoxR-like ATPase</fullName>
    </submittedName>
</protein>
<feature type="coiled-coil region" evidence="1">
    <location>
        <begin position="322"/>
        <end position="349"/>
    </location>
</feature>
<dbReference type="CDD" id="cd00009">
    <property type="entry name" value="AAA"/>
    <property type="match status" value="1"/>
</dbReference>
<gene>
    <name evidence="3" type="ORF">SAMN04488126_101268</name>
</gene>
<evidence type="ECO:0000313" key="3">
    <source>
        <dbReference type="EMBL" id="SDD84256.1"/>
    </source>
</evidence>
<dbReference type="Gene3D" id="3.40.50.300">
    <property type="entry name" value="P-loop containing nucleotide triphosphate hydrolases"/>
    <property type="match status" value="1"/>
</dbReference>